<dbReference type="InterPro" id="IPR014782">
    <property type="entry name" value="Peptidase_M1_dom"/>
</dbReference>
<keyword evidence="11" id="KW-0472">Membrane</keyword>
<feature type="binding site" evidence="9">
    <location>
        <position position="446"/>
    </location>
    <ligand>
        <name>Zn(2+)</name>
        <dbReference type="ChEBI" id="CHEBI:29105"/>
        <note>catalytic</note>
    </ligand>
</feature>
<dbReference type="SUPFAM" id="SSF55486">
    <property type="entry name" value="Metalloproteases ('zincins'), catalytic domain"/>
    <property type="match status" value="1"/>
</dbReference>
<dbReference type="InterPro" id="IPR050344">
    <property type="entry name" value="Peptidase_M1_aminopeptidases"/>
</dbReference>
<dbReference type="FunFam" id="1.10.390.10:FF:000006">
    <property type="entry name" value="Puromycin-sensitive aminopeptidase"/>
    <property type="match status" value="1"/>
</dbReference>
<evidence type="ECO:0000256" key="10">
    <source>
        <dbReference type="PIRSR" id="PIRSR634016-4"/>
    </source>
</evidence>
<evidence type="ECO:0000313" key="15">
    <source>
        <dbReference type="Proteomes" id="UP000035680"/>
    </source>
</evidence>
<keyword evidence="5" id="KW-0378">Hydrolase</keyword>
<dbReference type="GO" id="GO:0042277">
    <property type="term" value="F:peptide binding"/>
    <property type="evidence" value="ECO:0007669"/>
    <property type="project" value="TreeGrafter"/>
</dbReference>
<evidence type="ECO:0000256" key="11">
    <source>
        <dbReference type="SAM" id="Phobius"/>
    </source>
</evidence>
<keyword evidence="15" id="KW-1185">Reference proteome</keyword>
<keyword evidence="4 9" id="KW-0479">Metal-binding</keyword>
<keyword evidence="6 9" id="KW-0862">Zinc</keyword>
<keyword evidence="7" id="KW-0482">Metalloprotease</keyword>
<dbReference type="Gene3D" id="1.10.390.10">
    <property type="entry name" value="Neutral Protease Domain 2"/>
    <property type="match status" value="1"/>
</dbReference>
<dbReference type="GO" id="GO:0016020">
    <property type="term" value="C:membrane"/>
    <property type="evidence" value="ECO:0007669"/>
    <property type="project" value="TreeGrafter"/>
</dbReference>
<evidence type="ECO:0000313" key="16">
    <source>
        <dbReference type="WBParaSite" id="SVE_1811700.1"/>
    </source>
</evidence>
<feature type="binding site" evidence="9">
    <location>
        <position position="442"/>
    </location>
    <ligand>
        <name>Zn(2+)</name>
        <dbReference type="ChEBI" id="CHEBI:29105"/>
        <note>catalytic</note>
    </ligand>
</feature>
<dbReference type="FunFam" id="2.60.40.1910:FF:000006">
    <property type="entry name" value="Aminopeptidase"/>
    <property type="match status" value="1"/>
</dbReference>
<dbReference type="InterPro" id="IPR027268">
    <property type="entry name" value="Peptidase_M4/M1_CTD_sf"/>
</dbReference>
<dbReference type="InterPro" id="IPR024571">
    <property type="entry name" value="ERAP1-like_C_dom"/>
</dbReference>
<dbReference type="WBParaSite" id="SVE_1811700.1">
    <property type="protein sequence ID" value="SVE_1811700.1"/>
    <property type="gene ID" value="SVE_1811700"/>
</dbReference>
<keyword evidence="3" id="KW-0645">Protease</keyword>
<keyword evidence="2" id="KW-0031">Aminopeptidase</keyword>
<comment type="similarity">
    <text evidence="1">Belongs to the peptidase M1 family.</text>
</comment>
<evidence type="ECO:0000256" key="2">
    <source>
        <dbReference type="ARBA" id="ARBA00022438"/>
    </source>
</evidence>
<feature type="domain" description="ERAP1-like C-terminal" evidence="13">
    <location>
        <begin position="670"/>
        <end position="984"/>
    </location>
</feature>
<dbReference type="GO" id="GO:0043171">
    <property type="term" value="P:peptide catabolic process"/>
    <property type="evidence" value="ECO:0007669"/>
    <property type="project" value="TreeGrafter"/>
</dbReference>
<dbReference type="GO" id="GO:0008270">
    <property type="term" value="F:zinc ion binding"/>
    <property type="evidence" value="ECO:0007669"/>
    <property type="project" value="InterPro"/>
</dbReference>
<dbReference type="Pfam" id="PF11838">
    <property type="entry name" value="ERAP1_C"/>
    <property type="match status" value="1"/>
</dbReference>
<dbReference type="PANTHER" id="PTHR11533">
    <property type="entry name" value="PROTEASE M1 ZINC METALLOPROTEASE"/>
    <property type="match status" value="1"/>
</dbReference>
<keyword evidence="11" id="KW-1133">Transmembrane helix</keyword>
<dbReference type="Gene3D" id="2.60.40.1730">
    <property type="entry name" value="tricorn interacting facor f3 domain"/>
    <property type="match status" value="1"/>
</dbReference>
<feature type="binding site" evidence="9">
    <location>
        <position position="465"/>
    </location>
    <ligand>
        <name>Zn(2+)</name>
        <dbReference type="ChEBI" id="CHEBI:29105"/>
        <note>catalytic</note>
    </ligand>
</feature>
<dbReference type="PANTHER" id="PTHR11533:SF299">
    <property type="entry name" value="AMINOPEPTIDASE"/>
    <property type="match status" value="1"/>
</dbReference>
<feature type="transmembrane region" description="Helical" evidence="11">
    <location>
        <begin position="56"/>
        <end position="84"/>
    </location>
</feature>
<organism evidence="15 16">
    <name type="scientific">Strongyloides venezuelensis</name>
    <name type="common">Threadworm</name>
    <dbReference type="NCBI Taxonomy" id="75913"/>
    <lineage>
        <taxon>Eukaryota</taxon>
        <taxon>Metazoa</taxon>
        <taxon>Ecdysozoa</taxon>
        <taxon>Nematoda</taxon>
        <taxon>Chromadorea</taxon>
        <taxon>Rhabditida</taxon>
        <taxon>Tylenchina</taxon>
        <taxon>Panagrolaimomorpha</taxon>
        <taxon>Strongyloidoidea</taxon>
        <taxon>Strongyloididae</taxon>
        <taxon>Strongyloides</taxon>
    </lineage>
</organism>
<dbReference type="InterPro" id="IPR001930">
    <property type="entry name" value="Peptidase_M1"/>
</dbReference>
<dbReference type="STRING" id="75913.A0A0K0G083"/>
<evidence type="ECO:0000259" key="12">
    <source>
        <dbReference type="Pfam" id="PF01433"/>
    </source>
</evidence>
<accession>A0A0K0G083</accession>
<protein>
    <submittedName>
        <fullName evidence="16">Glutamyl aminopeptidase (inferred by orthology to a human protein)</fullName>
    </submittedName>
</protein>
<evidence type="ECO:0000256" key="3">
    <source>
        <dbReference type="ARBA" id="ARBA00022670"/>
    </source>
</evidence>
<sequence length="1018" mass="119275">MEEQDKATSQLLFEVVEMNDRNENNKTKQLDSWNVQPMQNTEVHYKRKGKRRHLKLCSFCIYFIYGILMFLFGMFVTVILLHLWNPTVSSELLKTISSPVSLSKIYDKGNDLKSFNIIEDELKEEFSKCCPNFQHKSLRLLDTILPISYDIKVYPNIKNLNLNGNITINMKVESEEDLIVIHADRLEMSKYKIKVNGEKVKGTFKECSCQEQWLFELDNEVNEGDLIELYIEYSGKIQTDMGGLYLNEHRTKNNLTARSIVTQFEPAMARRFIPCFDEPYFKATFNLSIVREPHHISRSNMPIVNSEEFEYNNNLMIDYFAPTVKMSTYILAMGVFDDFKKVRRISKNTSKPIEINLLAGSQVIANQSDFGLTTSIMALEFFENYFDIPYPLPKIDLVGLSTFLESAMENFGMITFRDSSILFNEYNSTSRAKQHIANVMSHEMAHQYFGNLVTFKWWNDLWLSEGFATLLEYYCLSNLFPTWKPMEAFYVDNYINSMNMDGMLSSHPVSSEVEKAADISSLFDAISYGKGAAVIQMIKGITGDNAFQKSLKEYLETYSYRNAEGKDIWNIIQKHVEISSDVTINELAEAWTLKMGYPIVRMSWGKSKSEIIISNQTRFLFIEEDRIHDKNYKWPIPIHYVTDSIKDSRLIWFKEDDENVRLDLGKTSKWFIANTDSKGYFRVLYDNDNYKAIVKQLKINHRKIKSLDRSIIINDAFAFVRSGYLDVSEALNLVEYLAKGVEKDRSPWYVTNMHLSFIDNILKDSQIYDDFQDFKRYLILNSYENLEWDKLVHITDKLYQSEIFGMACHFEIHHCLKQSKLLFKKWSRNKDLIPIDLQKVVIDEGVRQGGKQEWELVFKEYLLATNPSQKDLYLTALTQTKDIKLINRLLNYCLDSSIIKPNIMSKVISNLMSNDVASVHVWRFFKINIKKFIEVSPSVYRLIRSLVSRFSTEYEYDTLVALFKEDKLLKLTMRNYEEILNGIKLNIQWRKLNEVSISNWIKKWKSRQHLRGRKVNDY</sequence>
<reference evidence="16" key="2">
    <citation type="submission" date="2015-08" db="UniProtKB">
        <authorList>
            <consortium name="WormBaseParasite"/>
        </authorList>
    </citation>
    <scope>IDENTIFICATION</scope>
</reference>
<dbReference type="Pfam" id="PF01433">
    <property type="entry name" value="Peptidase_M1"/>
    <property type="match status" value="1"/>
</dbReference>
<name>A0A0K0G083_STRVS</name>
<feature type="domain" description="Aminopeptidase N-like N-terminal" evidence="14">
    <location>
        <begin position="146"/>
        <end position="330"/>
    </location>
</feature>
<dbReference type="CDD" id="cd09601">
    <property type="entry name" value="M1_APN-Q_like"/>
    <property type="match status" value="1"/>
</dbReference>
<dbReference type="InterPro" id="IPR042097">
    <property type="entry name" value="Aminopeptidase_N-like_N_sf"/>
</dbReference>
<feature type="domain" description="Peptidase M1 membrane alanine aminopeptidase" evidence="12">
    <location>
        <begin position="372"/>
        <end position="591"/>
    </location>
</feature>
<dbReference type="PRINTS" id="PR00756">
    <property type="entry name" value="ALADIPTASE"/>
</dbReference>
<feature type="active site" description="Proton acceptor" evidence="8">
    <location>
        <position position="443"/>
    </location>
</feature>
<comment type="cofactor">
    <cofactor evidence="9">
        <name>Zn(2+)</name>
        <dbReference type="ChEBI" id="CHEBI:29105"/>
    </cofactor>
    <text evidence="9">Binds 1 zinc ion per subunit.</text>
</comment>
<dbReference type="Gene3D" id="1.25.50.20">
    <property type="match status" value="1"/>
</dbReference>
<dbReference type="GO" id="GO:0005615">
    <property type="term" value="C:extracellular space"/>
    <property type="evidence" value="ECO:0007669"/>
    <property type="project" value="TreeGrafter"/>
</dbReference>
<feature type="site" description="Transition state stabilizer" evidence="10">
    <location>
        <position position="528"/>
    </location>
</feature>
<dbReference type="AlphaFoldDB" id="A0A0K0G083"/>
<evidence type="ECO:0000256" key="1">
    <source>
        <dbReference type="ARBA" id="ARBA00010136"/>
    </source>
</evidence>
<dbReference type="GO" id="GO:0070006">
    <property type="term" value="F:metalloaminopeptidase activity"/>
    <property type="evidence" value="ECO:0007669"/>
    <property type="project" value="TreeGrafter"/>
</dbReference>
<dbReference type="SUPFAM" id="SSF63737">
    <property type="entry name" value="Leukotriene A4 hydrolase N-terminal domain"/>
    <property type="match status" value="1"/>
</dbReference>
<evidence type="ECO:0000259" key="14">
    <source>
        <dbReference type="Pfam" id="PF17900"/>
    </source>
</evidence>
<dbReference type="Pfam" id="PF17900">
    <property type="entry name" value="Peptidase_M1_N"/>
    <property type="match status" value="1"/>
</dbReference>
<evidence type="ECO:0000256" key="7">
    <source>
        <dbReference type="ARBA" id="ARBA00023049"/>
    </source>
</evidence>
<dbReference type="GO" id="GO:0006508">
    <property type="term" value="P:proteolysis"/>
    <property type="evidence" value="ECO:0007669"/>
    <property type="project" value="UniProtKB-KW"/>
</dbReference>
<evidence type="ECO:0000256" key="5">
    <source>
        <dbReference type="ARBA" id="ARBA00022801"/>
    </source>
</evidence>
<evidence type="ECO:0000256" key="6">
    <source>
        <dbReference type="ARBA" id="ARBA00022833"/>
    </source>
</evidence>
<reference evidence="15" key="1">
    <citation type="submission" date="2014-07" db="EMBL/GenBank/DDBJ databases">
        <authorList>
            <person name="Martin A.A"/>
            <person name="De Silva N."/>
        </authorList>
    </citation>
    <scope>NUCLEOTIDE SEQUENCE</scope>
</reference>
<evidence type="ECO:0000256" key="4">
    <source>
        <dbReference type="ARBA" id="ARBA00022723"/>
    </source>
</evidence>
<dbReference type="GO" id="GO:0005737">
    <property type="term" value="C:cytoplasm"/>
    <property type="evidence" value="ECO:0007669"/>
    <property type="project" value="TreeGrafter"/>
</dbReference>
<evidence type="ECO:0000256" key="8">
    <source>
        <dbReference type="PIRSR" id="PIRSR634016-1"/>
    </source>
</evidence>
<keyword evidence="11" id="KW-0812">Transmembrane</keyword>
<evidence type="ECO:0000259" key="13">
    <source>
        <dbReference type="Pfam" id="PF11838"/>
    </source>
</evidence>
<evidence type="ECO:0000256" key="9">
    <source>
        <dbReference type="PIRSR" id="PIRSR634016-3"/>
    </source>
</evidence>
<dbReference type="Gene3D" id="2.60.40.1910">
    <property type="match status" value="1"/>
</dbReference>
<dbReference type="Proteomes" id="UP000035680">
    <property type="component" value="Unassembled WGS sequence"/>
</dbReference>
<proteinExistence type="inferred from homology"/>
<dbReference type="InterPro" id="IPR034016">
    <property type="entry name" value="M1_APN-typ"/>
</dbReference>
<dbReference type="InterPro" id="IPR045357">
    <property type="entry name" value="Aminopeptidase_N-like_N"/>
</dbReference>